<evidence type="ECO:0008006" key="3">
    <source>
        <dbReference type="Google" id="ProtNLM"/>
    </source>
</evidence>
<gene>
    <name evidence="1" type="ORF">VB739_11995</name>
</gene>
<protein>
    <recommendedName>
        <fullName evidence="3">Glycosyltransferase</fullName>
    </recommendedName>
</protein>
<dbReference type="Proteomes" id="UP001302329">
    <property type="component" value="Unassembled WGS sequence"/>
</dbReference>
<keyword evidence="2" id="KW-1185">Reference proteome</keyword>
<sequence length="249" mass="28724">MPIENTGKKNLIWQYHVNVVNGYYGPHRFNIAKASSSLMSMYAMKIGAEYRLVTQPQFSERRLPGGPAMERFQLLGNEYEAYDKILYIDTDILPSAEAPSIFDDYSSADIAGIHRPHPRDLEILKKGWLSKAVDHNKYIENYVNGAILLMSREFRAYLIETINIDDIQCDAGKHWDTHGIDVKWPVYDQSMVSYAIAISSFTLSRVNETFIKGPYFFNYGGQKSHSTSKEFFERYRSLRDDWLAGDTYL</sequence>
<name>A0ABU5SXT3_9CYAN</name>
<accession>A0ABU5SXT3</accession>
<proteinExistence type="predicted"/>
<organism evidence="1 2">
    <name type="scientific">Cyanobium gracile UHCC 0281</name>
    <dbReference type="NCBI Taxonomy" id="3110309"/>
    <lineage>
        <taxon>Bacteria</taxon>
        <taxon>Bacillati</taxon>
        <taxon>Cyanobacteriota</taxon>
        <taxon>Cyanophyceae</taxon>
        <taxon>Synechococcales</taxon>
        <taxon>Prochlorococcaceae</taxon>
        <taxon>Cyanobium</taxon>
    </lineage>
</organism>
<evidence type="ECO:0000313" key="2">
    <source>
        <dbReference type="Proteomes" id="UP001302329"/>
    </source>
</evidence>
<dbReference type="EMBL" id="JAYGHY010000043">
    <property type="protein sequence ID" value="MEA5443276.1"/>
    <property type="molecule type" value="Genomic_DNA"/>
</dbReference>
<reference evidence="1 2" key="1">
    <citation type="submission" date="2023-12" db="EMBL/GenBank/DDBJ databases">
        <title>Baltic Sea Cyanobacteria.</title>
        <authorList>
            <person name="Delbaje E."/>
            <person name="Fewer D.P."/>
            <person name="Shishido T.K."/>
        </authorList>
    </citation>
    <scope>NUCLEOTIDE SEQUENCE [LARGE SCALE GENOMIC DNA]</scope>
    <source>
        <strain evidence="1 2">UHCC 0281</strain>
    </source>
</reference>
<evidence type="ECO:0000313" key="1">
    <source>
        <dbReference type="EMBL" id="MEA5443276.1"/>
    </source>
</evidence>
<comment type="caution">
    <text evidence="1">The sequence shown here is derived from an EMBL/GenBank/DDBJ whole genome shotgun (WGS) entry which is preliminary data.</text>
</comment>